<sequence length="463" mass="50740">MDEGLLSKPITRWAIALAVGGTLATGVAAVYSLNRTQLRPTQSHSQPTATPAIEAVTALGRLEPAGEVITISAPTSLEGASVVKSLLVSEGDRVRENQVIAIMDNRDRLQASVDLAKKQVEIAQANLERVKAGAKAGAIQAQKETINRLDKELEGETKAQQSKINRLETELRETTKAQEATIQAQQATVKGQEATIRRLEAEKRNADNDFTRYQQLAEDGAISTSELESRRLRVETALERLSEAQENLSQQQAHLIQAEANKAQTIANLNEQLEEARVNRNKTIAILEARIKEEEARLEEIQEIRPVDIKQAEAEVESTLAAVEQAQADLDSLAYVRASEDGRILEINTRAGETIKEGEGIVELGKTDEMIVVAEVYESDISQVRLGQRVAIRSEGKAFEEKLQGNVSKIGLQIGKKDILDTDPAADVDARVVEVNIRLRPEDNQKVAGLTNSKVIVEIFLES</sequence>
<evidence type="ECO:0000256" key="2">
    <source>
        <dbReference type="SAM" id="Phobius"/>
    </source>
</evidence>
<evidence type="ECO:0000313" key="4">
    <source>
        <dbReference type="Proteomes" id="UP000003835"/>
    </source>
</evidence>
<dbReference type="NCBIfam" id="TIGR02971">
    <property type="entry name" value="heterocyst_DevB"/>
    <property type="match status" value="1"/>
</dbReference>
<dbReference type="HOGENOM" id="CLU_031364_1_0_3"/>
<name>B4VQY2_9CYAN</name>
<evidence type="ECO:0000313" key="3">
    <source>
        <dbReference type="EMBL" id="EDX75825.1"/>
    </source>
</evidence>
<keyword evidence="4" id="KW-1185">Reference proteome</keyword>
<dbReference type="AlphaFoldDB" id="B4VQY2"/>
<dbReference type="SUPFAM" id="SSF111369">
    <property type="entry name" value="HlyD-like secretion proteins"/>
    <property type="match status" value="1"/>
</dbReference>
<proteinExistence type="predicted"/>
<dbReference type="Gene3D" id="1.10.287.470">
    <property type="entry name" value="Helix hairpin bin"/>
    <property type="match status" value="1"/>
</dbReference>
<gene>
    <name evidence="3" type="ORF">MC7420_6480</name>
</gene>
<dbReference type="InterPro" id="IPR014315">
    <property type="entry name" value="ABC_heterocyst_DevB"/>
</dbReference>
<protein>
    <submittedName>
        <fullName evidence="3">ABC exporter membrane fusion protein, DevB family</fullName>
    </submittedName>
</protein>
<dbReference type="GO" id="GO:1990281">
    <property type="term" value="C:efflux pump complex"/>
    <property type="evidence" value="ECO:0007669"/>
    <property type="project" value="TreeGrafter"/>
</dbReference>
<reference evidence="3 4" key="1">
    <citation type="submission" date="2008-07" db="EMBL/GenBank/DDBJ databases">
        <authorList>
            <person name="Tandeau de Marsac N."/>
            <person name="Ferriera S."/>
            <person name="Johnson J."/>
            <person name="Kravitz S."/>
            <person name="Beeson K."/>
            <person name="Sutton G."/>
            <person name="Rogers Y.-H."/>
            <person name="Friedman R."/>
            <person name="Frazier M."/>
            <person name="Venter J.C."/>
        </authorList>
    </citation>
    <scope>NUCLEOTIDE SEQUENCE [LARGE SCALE GENOMIC DNA]</scope>
    <source>
        <strain evidence="3 4">PCC 7420</strain>
    </source>
</reference>
<keyword evidence="2" id="KW-1133">Transmembrane helix</keyword>
<accession>B4VQY2</accession>
<keyword evidence="2" id="KW-0812">Transmembrane</keyword>
<dbReference type="Gene3D" id="2.40.30.170">
    <property type="match status" value="1"/>
</dbReference>
<dbReference type="STRING" id="118168.MC7420_6480"/>
<evidence type="ECO:0000256" key="1">
    <source>
        <dbReference type="SAM" id="Coils"/>
    </source>
</evidence>
<keyword evidence="2" id="KW-0472">Membrane</keyword>
<dbReference type="PANTHER" id="PTHR30469:SF15">
    <property type="entry name" value="HLYD FAMILY OF SECRETION PROTEINS"/>
    <property type="match status" value="1"/>
</dbReference>
<dbReference type="eggNOG" id="COG0845">
    <property type="taxonomic scope" value="Bacteria"/>
</dbReference>
<dbReference type="Gene3D" id="2.40.50.100">
    <property type="match status" value="1"/>
</dbReference>
<dbReference type="GO" id="GO:0015562">
    <property type="term" value="F:efflux transmembrane transporter activity"/>
    <property type="evidence" value="ECO:0007669"/>
    <property type="project" value="TreeGrafter"/>
</dbReference>
<feature type="coiled-coil region" evidence="1">
    <location>
        <begin position="106"/>
        <end position="329"/>
    </location>
</feature>
<dbReference type="PANTHER" id="PTHR30469">
    <property type="entry name" value="MULTIDRUG RESISTANCE PROTEIN MDTA"/>
    <property type="match status" value="1"/>
</dbReference>
<dbReference type="EMBL" id="DS989848">
    <property type="protein sequence ID" value="EDX75825.1"/>
    <property type="molecule type" value="Genomic_DNA"/>
</dbReference>
<keyword evidence="1" id="KW-0175">Coiled coil</keyword>
<feature type="transmembrane region" description="Helical" evidence="2">
    <location>
        <begin position="12"/>
        <end position="33"/>
    </location>
</feature>
<dbReference type="Proteomes" id="UP000003835">
    <property type="component" value="Unassembled WGS sequence"/>
</dbReference>
<dbReference type="OrthoDB" id="264111at2"/>
<organism evidence="3 4">
    <name type="scientific">Coleofasciculus chthonoplastes PCC 7420</name>
    <dbReference type="NCBI Taxonomy" id="118168"/>
    <lineage>
        <taxon>Bacteria</taxon>
        <taxon>Bacillati</taxon>
        <taxon>Cyanobacteriota</taxon>
        <taxon>Cyanophyceae</taxon>
        <taxon>Coleofasciculales</taxon>
        <taxon>Coleofasciculaceae</taxon>
        <taxon>Coleofasciculus</taxon>
    </lineage>
</organism>